<evidence type="ECO:0008006" key="3">
    <source>
        <dbReference type="Google" id="ProtNLM"/>
    </source>
</evidence>
<dbReference type="Gene3D" id="1.10.287.1700">
    <property type="match status" value="1"/>
</dbReference>
<dbReference type="RefSeq" id="WP_256506061.1">
    <property type="nucleotide sequence ID" value="NZ_CP101740.1"/>
</dbReference>
<evidence type="ECO:0000313" key="1">
    <source>
        <dbReference type="EMBL" id="UUL82259.1"/>
    </source>
</evidence>
<dbReference type="Proteomes" id="UP001058533">
    <property type="component" value="Chromosome"/>
</dbReference>
<sequence>MAERSAKKLERLLRVRTLQLGLVRADEARAAEKVASETALRDRIAQLAAEVAPAPSPAPAAALSLIAGAQYRDRLHQSAFAAERRVTVAQDSLGQARDASREARRDQNAVEKLIDRAEVHAALKALRALETLPPSAPRKRHDPC</sequence>
<evidence type="ECO:0000313" key="2">
    <source>
        <dbReference type="Proteomes" id="UP001058533"/>
    </source>
</evidence>
<keyword evidence="2" id="KW-1185">Reference proteome</keyword>
<accession>A0ABY5L958</accession>
<gene>
    <name evidence="1" type="ORF">NMP03_13900</name>
</gene>
<proteinExistence type="predicted"/>
<dbReference type="EMBL" id="CP101740">
    <property type="protein sequence ID" value="UUL82259.1"/>
    <property type="molecule type" value="Genomic_DNA"/>
</dbReference>
<dbReference type="InterPro" id="IPR053716">
    <property type="entry name" value="Flag_assembly_chemotaxis_eff"/>
</dbReference>
<protein>
    <recommendedName>
        <fullName evidence="3">Flagellar FliJ protein</fullName>
    </recommendedName>
</protein>
<name>A0ABY5L958_9SPHN</name>
<reference evidence="1" key="1">
    <citation type="submission" date="2022-07" db="EMBL/GenBank/DDBJ databases">
        <title>Sphingomonas sp. nov., a novel bacterium isolated from the north slope of the Mount Everest.</title>
        <authorList>
            <person name="Cui X."/>
            <person name="Liu Y."/>
        </authorList>
    </citation>
    <scope>NUCLEOTIDE SEQUENCE</scope>
    <source>
        <strain evidence="1">S5-59</strain>
    </source>
</reference>
<organism evidence="1 2">
    <name type="scientific">Sphingomonas qomolangmaensis</name>
    <dbReference type="NCBI Taxonomy" id="2918765"/>
    <lineage>
        <taxon>Bacteria</taxon>
        <taxon>Pseudomonadati</taxon>
        <taxon>Pseudomonadota</taxon>
        <taxon>Alphaproteobacteria</taxon>
        <taxon>Sphingomonadales</taxon>
        <taxon>Sphingomonadaceae</taxon>
        <taxon>Sphingomonas</taxon>
    </lineage>
</organism>